<evidence type="ECO:0000313" key="2">
    <source>
        <dbReference type="Proteomes" id="UP000068447"/>
    </source>
</evidence>
<dbReference type="OrthoDB" id="278693at2"/>
<dbReference type="KEGG" id="lal:AT746_14940"/>
<protein>
    <submittedName>
        <fullName evidence="1">ATPase</fullName>
    </submittedName>
</protein>
<dbReference type="RefSeq" id="WP_062481744.1">
    <property type="nucleotide sequence ID" value="NZ_CP013650.1"/>
</dbReference>
<dbReference type="STRING" id="1526571.AT746_14940"/>
<gene>
    <name evidence="1" type="ORF">AT746_14940</name>
</gene>
<dbReference type="EMBL" id="CP013650">
    <property type="protein sequence ID" value="ALS99426.1"/>
    <property type="molecule type" value="Genomic_DNA"/>
</dbReference>
<proteinExistence type="predicted"/>
<accession>A0A0U3AN98</accession>
<reference evidence="1 2" key="1">
    <citation type="submission" date="2015-12" db="EMBL/GenBank/DDBJ databases">
        <title>Complete genome of Lacimicrobium alkaliphilum KCTC 32984.</title>
        <authorList>
            <person name="Kim S.-G."/>
            <person name="Lee Y.-J."/>
        </authorList>
    </citation>
    <scope>NUCLEOTIDE SEQUENCE [LARGE SCALE GENOMIC DNA]</scope>
    <source>
        <strain evidence="1 2">YelD216</strain>
    </source>
</reference>
<organism evidence="1 2">
    <name type="scientific">Lacimicrobium alkaliphilum</name>
    <dbReference type="NCBI Taxonomy" id="1526571"/>
    <lineage>
        <taxon>Bacteria</taxon>
        <taxon>Pseudomonadati</taxon>
        <taxon>Pseudomonadota</taxon>
        <taxon>Gammaproteobacteria</taxon>
        <taxon>Alteromonadales</taxon>
        <taxon>Alteromonadaceae</taxon>
        <taxon>Lacimicrobium</taxon>
    </lineage>
</organism>
<name>A0A0U3AN98_9ALTE</name>
<dbReference type="AlphaFoldDB" id="A0A0U3AN98"/>
<sequence length="152" mass="17608">MQIETLRDILHWTASFHQQLSECLSHCADNNTDQRARMMLQYLSEHENRLRKVVSGFEATGAVDALNTWCIEYLQKHPIVRHQQCNAPFKDLDATQVMNDVINQHQQVIELYRYLASRADIPSAQHLLDSLSALEEHEVMLMVQAGNRFSDM</sequence>
<keyword evidence="2" id="KW-1185">Reference proteome</keyword>
<dbReference type="Proteomes" id="UP000068447">
    <property type="component" value="Chromosome"/>
</dbReference>
<evidence type="ECO:0000313" key="1">
    <source>
        <dbReference type="EMBL" id="ALS99426.1"/>
    </source>
</evidence>